<feature type="signal peptide" evidence="2">
    <location>
        <begin position="1"/>
        <end position="20"/>
    </location>
</feature>
<gene>
    <name evidence="3" type="ORF">MOC_3080</name>
</gene>
<dbReference type="Proteomes" id="UP000029492">
    <property type="component" value="Chromosome"/>
</dbReference>
<protein>
    <submittedName>
        <fullName evidence="3">Protein of unassigned function</fullName>
    </submittedName>
</protein>
<evidence type="ECO:0000256" key="2">
    <source>
        <dbReference type="SAM" id="SignalP"/>
    </source>
</evidence>
<dbReference type="HOGENOM" id="CLU_2106105_0_0_5"/>
<feature type="chain" id="PRO_5001848130" evidence="2">
    <location>
        <begin position="21"/>
        <end position="117"/>
    </location>
</feature>
<accession>A0A089NWC0</accession>
<dbReference type="eggNOG" id="ENOG5030ZA3">
    <property type="taxonomic scope" value="Bacteria"/>
</dbReference>
<keyword evidence="4" id="KW-1185">Reference proteome</keyword>
<feature type="region of interest" description="Disordered" evidence="1">
    <location>
        <begin position="38"/>
        <end position="72"/>
    </location>
</feature>
<feature type="compositionally biased region" description="Low complexity" evidence="1">
    <location>
        <begin position="43"/>
        <end position="58"/>
    </location>
</feature>
<name>A0A089NWC0_9HYPH</name>
<sequence>MIMRFAVAALALAAATPALATPCADEVSTLQRRLDSAGAVAVTGKTPPGGPTSSNSPKALDTPPKLTESDAAVKPTAAGVEEAKKLVAQASQQDKAGDAQGCRDTIMKAKEKAGALP</sequence>
<dbReference type="EMBL" id="CP003811">
    <property type="protein sequence ID" value="AIQ90835.1"/>
    <property type="molecule type" value="Genomic_DNA"/>
</dbReference>
<reference evidence="3 4" key="1">
    <citation type="journal article" date="2014" name="PLoS ONE">
        <title>Genome Information of Methylobacterium oryzae, a Plant-Probiotic Methylotroph in the Phyllosphere.</title>
        <authorList>
            <person name="Kwak M.J."/>
            <person name="Jeong H."/>
            <person name="Madhaiyan M."/>
            <person name="Lee Y."/>
            <person name="Sa T.M."/>
            <person name="Oh T.K."/>
            <person name="Kim J.F."/>
        </authorList>
    </citation>
    <scope>NUCLEOTIDE SEQUENCE [LARGE SCALE GENOMIC DNA]</scope>
    <source>
        <strain evidence="3 4">CBMB20</strain>
    </source>
</reference>
<feature type="region of interest" description="Disordered" evidence="1">
    <location>
        <begin position="89"/>
        <end position="117"/>
    </location>
</feature>
<dbReference type="AlphaFoldDB" id="A0A089NWC0"/>
<evidence type="ECO:0000256" key="1">
    <source>
        <dbReference type="SAM" id="MobiDB-lite"/>
    </source>
</evidence>
<proteinExistence type="predicted"/>
<dbReference type="RefSeq" id="WP_078947280.1">
    <property type="nucleotide sequence ID" value="NZ_CP003811.1"/>
</dbReference>
<dbReference type="GeneID" id="96602909"/>
<organism evidence="3 4">
    <name type="scientific">Methylobacterium oryzae CBMB20</name>
    <dbReference type="NCBI Taxonomy" id="693986"/>
    <lineage>
        <taxon>Bacteria</taxon>
        <taxon>Pseudomonadati</taxon>
        <taxon>Pseudomonadota</taxon>
        <taxon>Alphaproteobacteria</taxon>
        <taxon>Hyphomicrobiales</taxon>
        <taxon>Methylobacteriaceae</taxon>
        <taxon>Methylobacterium</taxon>
    </lineage>
</organism>
<keyword evidence="2" id="KW-0732">Signal</keyword>
<feature type="compositionally biased region" description="Basic and acidic residues" evidence="1">
    <location>
        <begin position="105"/>
        <end position="117"/>
    </location>
</feature>
<evidence type="ECO:0000313" key="4">
    <source>
        <dbReference type="Proteomes" id="UP000029492"/>
    </source>
</evidence>
<evidence type="ECO:0000313" key="3">
    <source>
        <dbReference type="EMBL" id="AIQ90835.1"/>
    </source>
</evidence>
<dbReference type="KEGG" id="mor:MOC_3080"/>